<dbReference type="AlphaFoldDB" id="A0AAD7C6X4"/>
<accession>A0AAD7C6X4</accession>
<name>A0AAD7C6X4_9AGAR</name>
<dbReference type="EMBL" id="JARKIF010000004">
    <property type="protein sequence ID" value="KAJ7641113.1"/>
    <property type="molecule type" value="Genomic_DNA"/>
</dbReference>
<proteinExistence type="predicted"/>
<gene>
    <name evidence="2" type="ORF">FB45DRAFT_1053712</name>
</gene>
<organism evidence="2 3">
    <name type="scientific">Roridomyces roridus</name>
    <dbReference type="NCBI Taxonomy" id="1738132"/>
    <lineage>
        <taxon>Eukaryota</taxon>
        <taxon>Fungi</taxon>
        <taxon>Dikarya</taxon>
        <taxon>Basidiomycota</taxon>
        <taxon>Agaricomycotina</taxon>
        <taxon>Agaricomycetes</taxon>
        <taxon>Agaricomycetidae</taxon>
        <taxon>Agaricales</taxon>
        <taxon>Marasmiineae</taxon>
        <taxon>Mycenaceae</taxon>
        <taxon>Roridomyces</taxon>
    </lineage>
</organism>
<feature type="compositionally biased region" description="Basic and acidic residues" evidence="1">
    <location>
        <begin position="27"/>
        <end position="47"/>
    </location>
</feature>
<feature type="region of interest" description="Disordered" evidence="1">
    <location>
        <begin position="82"/>
        <end position="239"/>
    </location>
</feature>
<protein>
    <submittedName>
        <fullName evidence="2">Uncharacterized protein</fullName>
    </submittedName>
</protein>
<evidence type="ECO:0000313" key="3">
    <source>
        <dbReference type="Proteomes" id="UP001221142"/>
    </source>
</evidence>
<feature type="compositionally biased region" description="Basic and acidic residues" evidence="1">
    <location>
        <begin position="211"/>
        <end position="222"/>
    </location>
</feature>
<reference evidence="2" key="1">
    <citation type="submission" date="2023-03" db="EMBL/GenBank/DDBJ databases">
        <title>Massive genome expansion in bonnet fungi (Mycena s.s.) driven by repeated elements and novel gene families across ecological guilds.</title>
        <authorList>
            <consortium name="Lawrence Berkeley National Laboratory"/>
            <person name="Harder C.B."/>
            <person name="Miyauchi S."/>
            <person name="Viragh M."/>
            <person name="Kuo A."/>
            <person name="Thoen E."/>
            <person name="Andreopoulos B."/>
            <person name="Lu D."/>
            <person name="Skrede I."/>
            <person name="Drula E."/>
            <person name="Henrissat B."/>
            <person name="Morin E."/>
            <person name="Kohler A."/>
            <person name="Barry K."/>
            <person name="LaButti K."/>
            <person name="Morin E."/>
            <person name="Salamov A."/>
            <person name="Lipzen A."/>
            <person name="Mereny Z."/>
            <person name="Hegedus B."/>
            <person name="Baldrian P."/>
            <person name="Stursova M."/>
            <person name="Weitz H."/>
            <person name="Taylor A."/>
            <person name="Grigoriev I.V."/>
            <person name="Nagy L.G."/>
            <person name="Martin F."/>
            <person name="Kauserud H."/>
        </authorList>
    </citation>
    <scope>NUCLEOTIDE SEQUENCE</scope>
    <source>
        <strain evidence="2">9284</strain>
    </source>
</reference>
<feature type="compositionally biased region" description="Basic and acidic residues" evidence="1">
    <location>
        <begin position="158"/>
        <end position="167"/>
    </location>
</feature>
<evidence type="ECO:0000313" key="2">
    <source>
        <dbReference type="EMBL" id="KAJ7641113.1"/>
    </source>
</evidence>
<evidence type="ECO:0000256" key="1">
    <source>
        <dbReference type="SAM" id="MobiDB-lite"/>
    </source>
</evidence>
<dbReference type="Proteomes" id="UP001221142">
    <property type="component" value="Unassembled WGS sequence"/>
</dbReference>
<feature type="region of interest" description="Disordered" evidence="1">
    <location>
        <begin position="1"/>
        <end position="59"/>
    </location>
</feature>
<keyword evidence="3" id="KW-1185">Reference proteome</keyword>
<sequence length="271" mass="29355">MTHITEPSASVVPAQFQAPSVTSTEGIEGKDKHDQDNLDKSEIKVEKNASTCAADASEETKAYVDVEAVSDSAPKNVDDEETITVKGKGKARVGAKAKTTADRESQAHGYPTRLAEKLRAAAKNGASSSDNETAAAIGSARVVENKSPITQSSATARQSEHAMEERPVALSPRTPLRLAQGNVVPASPKTPKTPTIATSPVKENEDTSQPYEHKPLKREGAFYEHYSGSRGQKRRWEEVETDVETEVETDKEQTPCRAAKRCRTVKILDNE</sequence>
<feature type="compositionally biased region" description="Polar residues" evidence="1">
    <location>
        <begin position="147"/>
        <end position="157"/>
    </location>
</feature>
<comment type="caution">
    <text evidence="2">The sequence shown here is derived from an EMBL/GenBank/DDBJ whole genome shotgun (WGS) entry which is preliminary data.</text>
</comment>